<gene>
    <name evidence="3" type="ordered locus">Lcho_3122</name>
</gene>
<dbReference type="InterPro" id="IPR003961">
    <property type="entry name" value="FN3_dom"/>
</dbReference>
<dbReference type="RefSeq" id="WP_012348133.1">
    <property type="nucleotide sequence ID" value="NC_010524.1"/>
</dbReference>
<accession>B1Y0W5</accession>
<dbReference type="HOGENOM" id="CLU_2035172_0_0_4"/>
<dbReference type="Proteomes" id="UP000001693">
    <property type="component" value="Chromosome"/>
</dbReference>
<evidence type="ECO:0000259" key="2">
    <source>
        <dbReference type="PROSITE" id="PS50853"/>
    </source>
</evidence>
<dbReference type="eggNOG" id="COG4733">
    <property type="taxonomic scope" value="Bacteria"/>
</dbReference>
<dbReference type="SUPFAM" id="SSF49265">
    <property type="entry name" value="Fibronectin type III"/>
    <property type="match status" value="1"/>
</dbReference>
<dbReference type="STRING" id="395495.Lcho_3122"/>
<proteinExistence type="predicted"/>
<protein>
    <recommendedName>
        <fullName evidence="2">Fibronectin type-III domain-containing protein</fullName>
    </recommendedName>
</protein>
<evidence type="ECO:0000313" key="4">
    <source>
        <dbReference type="Proteomes" id="UP000001693"/>
    </source>
</evidence>
<organism evidence="3 4">
    <name type="scientific">Leptothrix cholodnii (strain ATCC 51168 / LMG 8142 / SP-6)</name>
    <name type="common">Leptothrix discophora (strain SP-6)</name>
    <dbReference type="NCBI Taxonomy" id="395495"/>
    <lineage>
        <taxon>Bacteria</taxon>
        <taxon>Pseudomonadati</taxon>
        <taxon>Pseudomonadota</taxon>
        <taxon>Betaproteobacteria</taxon>
        <taxon>Burkholderiales</taxon>
        <taxon>Sphaerotilaceae</taxon>
        <taxon>Leptothrix</taxon>
    </lineage>
</organism>
<keyword evidence="4" id="KW-1185">Reference proteome</keyword>
<evidence type="ECO:0000256" key="1">
    <source>
        <dbReference type="SAM" id="MobiDB-lite"/>
    </source>
</evidence>
<dbReference type="EMBL" id="CP001013">
    <property type="protein sequence ID" value="ACB35382.1"/>
    <property type="molecule type" value="Genomic_DNA"/>
</dbReference>
<name>B1Y0W5_LEPCP</name>
<evidence type="ECO:0000313" key="3">
    <source>
        <dbReference type="EMBL" id="ACB35382.1"/>
    </source>
</evidence>
<dbReference type="InterPro" id="IPR036116">
    <property type="entry name" value="FN3_sf"/>
</dbReference>
<dbReference type="InterPro" id="IPR013783">
    <property type="entry name" value="Ig-like_fold"/>
</dbReference>
<dbReference type="Gene3D" id="2.60.40.10">
    <property type="entry name" value="Immunoglobulins"/>
    <property type="match status" value="1"/>
</dbReference>
<dbReference type="CDD" id="cd00063">
    <property type="entry name" value="FN3"/>
    <property type="match status" value="1"/>
</dbReference>
<dbReference type="AlphaFoldDB" id="B1Y0W5"/>
<reference evidence="3 4" key="1">
    <citation type="submission" date="2008-03" db="EMBL/GenBank/DDBJ databases">
        <title>Complete sequence of Leptothrix cholodnii SP-6.</title>
        <authorList>
            <consortium name="US DOE Joint Genome Institute"/>
            <person name="Copeland A."/>
            <person name="Lucas S."/>
            <person name="Lapidus A."/>
            <person name="Glavina del Rio T."/>
            <person name="Dalin E."/>
            <person name="Tice H."/>
            <person name="Bruce D."/>
            <person name="Goodwin L."/>
            <person name="Pitluck S."/>
            <person name="Chertkov O."/>
            <person name="Brettin T."/>
            <person name="Detter J.C."/>
            <person name="Han C."/>
            <person name="Kuske C.R."/>
            <person name="Schmutz J."/>
            <person name="Larimer F."/>
            <person name="Land M."/>
            <person name="Hauser L."/>
            <person name="Kyrpides N."/>
            <person name="Lykidis A."/>
            <person name="Emerson D."/>
            <person name="Richardson P."/>
        </authorList>
    </citation>
    <scope>NUCLEOTIDE SEQUENCE [LARGE SCALE GENOMIC DNA]</scope>
    <source>
        <strain evidence="4">ATCC 51168 / LMG 8142 / SP-6</strain>
    </source>
</reference>
<feature type="region of interest" description="Disordered" evidence="1">
    <location>
        <begin position="21"/>
        <end position="40"/>
    </location>
</feature>
<feature type="domain" description="Fibronectin type-III" evidence="2">
    <location>
        <begin position="31"/>
        <end position="121"/>
    </location>
</feature>
<dbReference type="PROSITE" id="PS50853">
    <property type="entry name" value="FN3"/>
    <property type="match status" value="1"/>
</dbReference>
<sequence length="121" mass="13147">MPHGDVEALASTGFDLRRNASRTSGFEPLPVPGGFRVQHGPRRGSLDVRVNRVLGAASYEVQITQGDPTSELDWKHAMTSVTASRIRLNDLPPTQSFWVRVRAVGSGGNGLWTEPVNIIVV</sequence>
<dbReference type="KEGG" id="lch:Lcho_3122"/>